<evidence type="ECO:0000313" key="1">
    <source>
        <dbReference type="EMBL" id="ELR69573.1"/>
    </source>
</evidence>
<comment type="caution">
    <text evidence="1">The sequence shown here is derived from an EMBL/GenBank/DDBJ whole genome shotgun (WGS) entry which is preliminary data.</text>
</comment>
<dbReference type="Proteomes" id="UP000011135">
    <property type="component" value="Unassembled WGS sequence"/>
</dbReference>
<dbReference type="EMBL" id="AMZN01000070">
    <property type="protein sequence ID" value="ELR69573.1"/>
    <property type="molecule type" value="Genomic_DNA"/>
</dbReference>
<accession>L8JMV4</accession>
<keyword evidence="2" id="KW-1185">Reference proteome</keyword>
<organism evidence="1 2">
    <name type="scientific">Fulvivirga imtechensis AK7</name>
    <dbReference type="NCBI Taxonomy" id="1237149"/>
    <lineage>
        <taxon>Bacteria</taxon>
        <taxon>Pseudomonadati</taxon>
        <taxon>Bacteroidota</taxon>
        <taxon>Cytophagia</taxon>
        <taxon>Cytophagales</taxon>
        <taxon>Fulvivirgaceae</taxon>
        <taxon>Fulvivirga</taxon>
    </lineage>
</organism>
<protein>
    <submittedName>
        <fullName evidence="1">Uncharacterized protein</fullName>
    </submittedName>
</protein>
<name>L8JMV4_9BACT</name>
<reference evidence="1 2" key="1">
    <citation type="submission" date="2012-12" db="EMBL/GenBank/DDBJ databases">
        <title>Genome assembly of Fulvivirga imtechensis AK7.</title>
        <authorList>
            <person name="Nupur N."/>
            <person name="Khatri I."/>
            <person name="Kumar R."/>
            <person name="Subramanian S."/>
            <person name="Pinnaka A."/>
        </authorList>
    </citation>
    <scope>NUCLEOTIDE SEQUENCE [LARGE SCALE GENOMIC DNA]</scope>
    <source>
        <strain evidence="1 2">AK7</strain>
    </source>
</reference>
<proteinExistence type="predicted"/>
<sequence>MAIVVVTRKKINSRKAISAIELELISGVSLCLFRAIT</sequence>
<evidence type="ECO:0000313" key="2">
    <source>
        <dbReference type="Proteomes" id="UP000011135"/>
    </source>
</evidence>
<dbReference type="AlphaFoldDB" id="L8JMV4"/>
<gene>
    <name evidence="1" type="ORF">C900_04798</name>
</gene>